<gene>
    <name evidence="1" type="ORF">FA95DRAFT_1387319</name>
</gene>
<evidence type="ECO:0000313" key="1">
    <source>
        <dbReference type="EMBL" id="KAI0052345.1"/>
    </source>
</evidence>
<sequence>MGMAKLSGSLRPMTASQPSFSVTFQPSTMPEYFRPLPVDDTMIKLRHLKPGAYCSTSVHAQTDDGSVATPVSLVGGEVSFGTSKQRGAILALPEHAQRVDGRTGLTYEGYIAEHCDRWLAYARHKGLNVRMEDVLLVTGCDLAKSWAVAAFVSSQVNASASLKVDLSTVGGLSASVSVQWRSMQNVVHNWGPDPSAPSFSTLMERRSTGAHDSSAAENPVPDPVWLSRTLLPGFDQCIFVRGYHMKRRRLLPNTIKAFAEHRDEQDEREDEDEGLDIASSVAGSSRSEYVVEALDGSGQVRH</sequence>
<evidence type="ECO:0000313" key="2">
    <source>
        <dbReference type="Proteomes" id="UP000814033"/>
    </source>
</evidence>
<keyword evidence="2" id="KW-1185">Reference proteome</keyword>
<comment type="caution">
    <text evidence="1">The sequence shown here is derived from an EMBL/GenBank/DDBJ whole genome shotgun (WGS) entry which is preliminary data.</text>
</comment>
<name>A0ACB8S8Z8_9AGAM</name>
<reference evidence="1" key="1">
    <citation type="submission" date="2021-02" db="EMBL/GenBank/DDBJ databases">
        <authorList>
            <consortium name="DOE Joint Genome Institute"/>
            <person name="Ahrendt S."/>
            <person name="Looney B.P."/>
            <person name="Miyauchi S."/>
            <person name="Morin E."/>
            <person name="Drula E."/>
            <person name="Courty P.E."/>
            <person name="Chicoki N."/>
            <person name="Fauchery L."/>
            <person name="Kohler A."/>
            <person name="Kuo A."/>
            <person name="Labutti K."/>
            <person name="Pangilinan J."/>
            <person name="Lipzen A."/>
            <person name="Riley R."/>
            <person name="Andreopoulos W."/>
            <person name="He G."/>
            <person name="Johnson J."/>
            <person name="Barry K.W."/>
            <person name="Grigoriev I.V."/>
            <person name="Nagy L."/>
            <person name="Hibbett D."/>
            <person name="Henrissat B."/>
            <person name="Matheny P.B."/>
            <person name="Labbe J."/>
            <person name="Martin F."/>
        </authorList>
    </citation>
    <scope>NUCLEOTIDE SEQUENCE</scope>
    <source>
        <strain evidence="1">FP105234-sp</strain>
    </source>
</reference>
<organism evidence="1 2">
    <name type="scientific">Auriscalpium vulgare</name>
    <dbReference type="NCBI Taxonomy" id="40419"/>
    <lineage>
        <taxon>Eukaryota</taxon>
        <taxon>Fungi</taxon>
        <taxon>Dikarya</taxon>
        <taxon>Basidiomycota</taxon>
        <taxon>Agaricomycotina</taxon>
        <taxon>Agaricomycetes</taxon>
        <taxon>Russulales</taxon>
        <taxon>Auriscalpiaceae</taxon>
        <taxon>Auriscalpium</taxon>
    </lineage>
</organism>
<accession>A0ACB8S8Z8</accession>
<reference evidence="1" key="2">
    <citation type="journal article" date="2022" name="New Phytol.">
        <title>Evolutionary transition to the ectomycorrhizal habit in the genomes of a hyperdiverse lineage of mushroom-forming fungi.</title>
        <authorList>
            <person name="Looney B."/>
            <person name="Miyauchi S."/>
            <person name="Morin E."/>
            <person name="Drula E."/>
            <person name="Courty P.E."/>
            <person name="Kohler A."/>
            <person name="Kuo A."/>
            <person name="LaButti K."/>
            <person name="Pangilinan J."/>
            <person name="Lipzen A."/>
            <person name="Riley R."/>
            <person name="Andreopoulos W."/>
            <person name="He G."/>
            <person name="Johnson J."/>
            <person name="Nolan M."/>
            <person name="Tritt A."/>
            <person name="Barry K.W."/>
            <person name="Grigoriev I.V."/>
            <person name="Nagy L.G."/>
            <person name="Hibbett D."/>
            <person name="Henrissat B."/>
            <person name="Matheny P.B."/>
            <person name="Labbe J."/>
            <person name="Martin F.M."/>
        </authorList>
    </citation>
    <scope>NUCLEOTIDE SEQUENCE</scope>
    <source>
        <strain evidence="1">FP105234-sp</strain>
    </source>
</reference>
<proteinExistence type="predicted"/>
<dbReference type="Proteomes" id="UP000814033">
    <property type="component" value="Unassembled WGS sequence"/>
</dbReference>
<protein>
    <submittedName>
        <fullName evidence="1">Uncharacterized protein</fullName>
    </submittedName>
</protein>
<dbReference type="EMBL" id="MU275846">
    <property type="protein sequence ID" value="KAI0052345.1"/>
    <property type="molecule type" value="Genomic_DNA"/>
</dbReference>